<comment type="pathway">
    <text evidence="2">Cofactor biosynthesis; ubiquinone biosynthesis.</text>
</comment>
<evidence type="ECO:0000256" key="7">
    <source>
        <dbReference type="ARBA" id="ARBA00023033"/>
    </source>
</evidence>
<comment type="similarity">
    <text evidence="3">Belongs to the UbiH/COQ6 family.</text>
</comment>
<dbReference type="GO" id="GO:0006744">
    <property type="term" value="P:ubiquinone biosynthetic process"/>
    <property type="evidence" value="ECO:0007669"/>
    <property type="project" value="UniProtKB-UniPathway"/>
</dbReference>
<dbReference type="RefSeq" id="WP_188422302.1">
    <property type="nucleotide sequence ID" value="NZ_BMDP01000003.1"/>
</dbReference>
<dbReference type="PANTHER" id="PTHR43876">
    <property type="entry name" value="UBIQUINONE BIOSYNTHESIS MONOOXYGENASE COQ6, MITOCHONDRIAL"/>
    <property type="match status" value="1"/>
</dbReference>
<dbReference type="NCBIfam" id="TIGR01988">
    <property type="entry name" value="Ubi-OHases"/>
    <property type="match status" value="1"/>
</dbReference>
<proteinExistence type="inferred from homology"/>
<dbReference type="Gene3D" id="3.50.50.60">
    <property type="entry name" value="FAD/NAD(P)-binding domain"/>
    <property type="match status" value="2"/>
</dbReference>
<dbReference type="GO" id="GO:0016705">
    <property type="term" value="F:oxidoreductase activity, acting on paired donors, with incorporation or reduction of molecular oxygen"/>
    <property type="evidence" value="ECO:0007669"/>
    <property type="project" value="InterPro"/>
</dbReference>
<evidence type="ECO:0000256" key="4">
    <source>
        <dbReference type="ARBA" id="ARBA00022630"/>
    </source>
</evidence>
<dbReference type="InterPro" id="IPR051205">
    <property type="entry name" value="UbiH/COQ6_monooxygenase"/>
</dbReference>
<keyword evidence="4" id="KW-0285">Flavoprotein</keyword>
<evidence type="ECO:0000256" key="3">
    <source>
        <dbReference type="ARBA" id="ARBA00005349"/>
    </source>
</evidence>
<evidence type="ECO:0000256" key="6">
    <source>
        <dbReference type="ARBA" id="ARBA00023002"/>
    </source>
</evidence>
<dbReference type="PRINTS" id="PR00420">
    <property type="entry name" value="RNGMNOXGNASE"/>
</dbReference>
<dbReference type="PANTHER" id="PTHR43876:SF7">
    <property type="entry name" value="UBIQUINONE BIOSYNTHESIS MONOOXYGENASE COQ6, MITOCHONDRIAL"/>
    <property type="match status" value="1"/>
</dbReference>
<evidence type="ECO:0000256" key="2">
    <source>
        <dbReference type="ARBA" id="ARBA00004749"/>
    </source>
</evidence>
<keyword evidence="5" id="KW-0274">FAD</keyword>
<keyword evidence="7" id="KW-0503">Monooxygenase</keyword>
<sequence length="395" mass="41976">MQVRSEICIIGDGVIGKTAALAFAQAGLKVTLLRPAAAGPSASAADAWDVRVYALNHAAHALLSPLKVWDALDVSRVAPVDAMSVNGDAAGALAFDAYGARVGTLAWIVEDANLNRALDAALKFASNVRIVAGRASALQSKQDGVVVQLENGDVLDADLLVGADGGQSWVRSHCDIGFDYRAYGQRAIVANFSCEKPHRHVAHQWFTADEGIIALLPLPGERVSLVWSAPDALATELLQQTPASLAARLAAYALPELGNLTPLQPEAMKSFPLALVRPHAITAPRVALIGDAAHVIHPLAGHGMNLGFADIAALVEAVAGRDAYRDCGDARVLSRYARSRKEEILLMQLATDGLARLFTVDLEPLRMVRNLGLNLVNRLPVLKRRLIGHALGKKL</sequence>
<dbReference type="SUPFAM" id="SSF51905">
    <property type="entry name" value="FAD/NAD(P)-binding domain"/>
    <property type="match status" value="1"/>
</dbReference>
<protein>
    <submittedName>
        <fullName evidence="9">Ubiquinone biosynthesis hydroxylase</fullName>
    </submittedName>
</protein>
<organism evidence="9 10">
    <name type="scientific">Oxalicibacterium solurbis</name>
    <dbReference type="NCBI Taxonomy" id="69280"/>
    <lineage>
        <taxon>Bacteria</taxon>
        <taxon>Pseudomonadati</taxon>
        <taxon>Pseudomonadota</taxon>
        <taxon>Betaproteobacteria</taxon>
        <taxon>Burkholderiales</taxon>
        <taxon>Oxalobacteraceae</taxon>
        <taxon>Oxalicibacterium</taxon>
    </lineage>
</organism>
<evidence type="ECO:0000256" key="5">
    <source>
        <dbReference type="ARBA" id="ARBA00022827"/>
    </source>
</evidence>
<dbReference type="Proteomes" id="UP000627205">
    <property type="component" value="Unassembled WGS sequence"/>
</dbReference>
<feature type="domain" description="FAD-binding" evidence="8">
    <location>
        <begin position="141"/>
        <end position="341"/>
    </location>
</feature>
<evidence type="ECO:0000313" key="9">
    <source>
        <dbReference type="EMBL" id="GGI55355.1"/>
    </source>
</evidence>
<accession>A0A8J3AY63</accession>
<dbReference type="FunFam" id="3.50.50.60:FF:000021">
    <property type="entry name" value="Ubiquinone biosynthesis monooxygenase COQ6"/>
    <property type="match status" value="1"/>
</dbReference>
<dbReference type="InterPro" id="IPR036188">
    <property type="entry name" value="FAD/NAD-bd_sf"/>
</dbReference>
<evidence type="ECO:0000259" key="8">
    <source>
        <dbReference type="Pfam" id="PF01494"/>
    </source>
</evidence>
<dbReference type="AlphaFoldDB" id="A0A8J3AY63"/>
<name>A0A8J3AY63_9BURK</name>
<dbReference type="Pfam" id="PF01494">
    <property type="entry name" value="FAD_binding_3"/>
    <property type="match status" value="1"/>
</dbReference>
<dbReference type="GO" id="GO:0004497">
    <property type="term" value="F:monooxygenase activity"/>
    <property type="evidence" value="ECO:0007669"/>
    <property type="project" value="UniProtKB-KW"/>
</dbReference>
<keyword evidence="6" id="KW-0560">Oxidoreductase</keyword>
<gene>
    <name evidence="9" type="ORF">GCM10011430_25290</name>
</gene>
<dbReference type="GO" id="GO:0071949">
    <property type="term" value="F:FAD binding"/>
    <property type="evidence" value="ECO:0007669"/>
    <property type="project" value="InterPro"/>
</dbReference>
<dbReference type="InterPro" id="IPR002938">
    <property type="entry name" value="FAD-bd"/>
</dbReference>
<evidence type="ECO:0000256" key="1">
    <source>
        <dbReference type="ARBA" id="ARBA00001974"/>
    </source>
</evidence>
<dbReference type="GO" id="GO:0110142">
    <property type="term" value="C:ubiquinone biosynthesis complex"/>
    <property type="evidence" value="ECO:0007669"/>
    <property type="project" value="UniProtKB-ARBA"/>
</dbReference>
<reference evidence="9" key="2">
    <citation type="submission" date="2020-09" db="EMBL/GenBank/DDBJ databases">
        <authorList>
            <person name="Sun Q."/>
            <person name="Sedlacek I."/>
        </authorList>
    </citation>
    <scope>NUCLEOTIDE SEQUENCE</scope>
    <source>
        <strain evidence="9">CCM 7664</strain>
    </source>
</reference>
<dbReference type="InterPro" id="IPR010971">
    <property type="entry name" value="UbiH/COQ6"/>
</dbReference>
<keyword evidence="9" id="KW-0830">Ubiquinone</keyword>
<comment type="cofactor">
    <cofactor evidence="1">
        <name>FAD</name>
        <dbReference type="ChEBI" id="CHEBI:57692"/>
    </cofactor>
</comment>
<dbReference type="UniPathway" id="UPA00232"/>
<keyword evidence="10" id="KW-1185">Reference proteome</keyword>
<dbReference type="EMBL" id="BMDP01000003">
    <property type="protein sequence ID" value="GGI55355.1"/>
    <property type="molecule type" value="Genomic_DNA"/>
</dbReference>
<comment type="caution">
    <text evidence="9">The sequence shown here is derived from an EMBL/GenBank/DDBJ whole genome shotgun (WGS) entry which is preliminary data.</text>
</comment>
<evidence type="ECO:0000313" key="10">
    <source>
        <dbReference type="Proteomes" id="UP000627205"/>
    </source>
</evidence>
<reference evidence="9" key="1">
    <citation type="journal article" date="2014" name="Int. J. Syst. Evol. Microbiol.">
        <title>Complete genome sequence of Corynebacterium casei LMG S-19264T (=DSM 44701T), isolated from a smear-ripened cheese.</title>
        <authorList>
            <consortium name="US DOE Joint Genome Institute (JGI-PGF)"/>
            <person name="Walter F."/>
            <person name="Albersmeier A."/>
            <person name="Kalinowski J."/>
            <person name="Ruckert C."/>
        </authorList>
    </citation>
    <scope>NUCLEOTIDE SEQUENCE</scope>
    <source>
        <strain evidence="9">CCM 7664</strain>
    </source>
</reference>